<evidence type="ECO:0000256" key="2">
    <source>
        <dbReference type="ARBA" id="ARBA00022603"/>
    </source>
</evidence>
<dbReference type="Gene3D" id="3.40.1010.10">
    <property type="entry name" value="Cobalt-precorrin-4 Transmethylase, Domain 1"/>
    <property type="match status" value="1"/>
</dbReference>
<dbReference type="InterPro" id="IPR003043">
    <property type="entry name" value="Uropor_MeTrfase_CS"/>
</dbReference>
<sequence>MKSGVVYLVGAGPGDPRLITLRGKECIEKAQVIVYDRLVNPSLLSYASPGAEMIYVGKSPGNHALDQEKINELLAERARANKIVVRLKGGDPFVFGRGGEEVELLAEEGIPFEI</sequence>
<dbReference type="PANTHER" id="PTHR45790">
    <property type="entry name" value="SIROHEME SYNTHASE-RELATED"/>
    <property type="match status" value="1"/>
</dbReference>
<dbReference type="Proteomes" id="UP000285138">
    <property type="component" value="Unassembled WGS sequence"/>
</dbReference>
<feature type="domain" description="Tetrapyrrole methylase" evidence="6">
    <location>
        <begin position="6"/>
        <end position="114"/>
    </location>
</feature>
<evidence type="ECO:0000256" key="4">
    <source>
        <dbReference type="ARBA" id="ARBA00022691"/>
    </source>
</evidence>
<dbReference type="Pfam" id="PF00590">
    <property type="entry name" value="TP_methylase"/>
    <property type="match status" value="1"/>
</dbReference>
<dbReference type="InterPro" id="IPR050161">
    <property type="entry name" value="Siro_Cobalamin_biosynth"/>
</dbReference>
<dbReference type="EMBL" id="QZAA01000142">
    <property type="protein sequence ID" value="RQD75801.1"/>
    <property type="molecule type" value="Genomic_DNA"/>
</dbReference>
<evidence type="ECO:0000256" key="5">
    <source>
        <dbReference type="ARBA" id="ARBA00023244"/>
    </source>
</evidence>
<dbReference type="FunFam" id="3.40.1010.10:FF:000001">
    <property type="entry name" value="Siroheme synthase"/>
    <property type="match status" value="1"/>
</dbReference>
<evidence type="ECO:0000259" key="6">
    <source>
        <dbReference type="Pfam" id="PF00590"/>
    </source>
</evidence>
<dbReference type="PROSITE" id="PS00839">
    <property type="entry name" value="SUMT_1"/>
    <property type="match status" value="1"/>
</dbReference>
<keyword evidence="4" id="KW-0949">S-adenosyl-L-methionine</keyword>
<dbReference type="PANTHER" id="PTHR45790:SF3">
    <property type="entry name" value="S-ADENOSYL-L-METHIONINE-DEPENDENT UROPORPHYRINOGEN III METHYLTRANSFERASE, CHLOROPLASTIC"/>
    <property type="match status" value="1"/>
</dbReference>
<evidence type="ECO:0000256" key="3">
    <source>
        <dbReference type="ARBA" id="ARBA00022679"/>
    </source>
</evidence>
<evidence type="ECO:0000313" key="7">
    <source>
        <dbReference type="EMBL" id="RQD75801.1"/>
    </source>
</evidence>
<evidence type="ECO:0000256" key="1">
    <source>
        <dbReference type="ARBA" id="ARBA00012162"/>
    </source>
</evidence>
<dbReference type="InterPro" id="IPR000878">
    <property type="entry name" value="4pyrrol_Mease"/>
</dbReference>
<accession>A0A424YEB0</accession>
<dbReference type="InterPro" id="IPR014777">
    <property type="entry name" value="4pyrrole_Mease_sub1"/>
</dbReference>
<protein>
    <recommendedName>
        <fullName evidence="1">uroporphyrinogen-III C-methyltransferase</fullName>
        <ecNumber evidence="1">2.1.1.107</ecNumber>
    </recommendedName>
</protein>
<name>A0A424YEB0_9FIRM</name>
<keyword evidence="2" id="KW-0489">Methyltransferase</keyword>
<dbReference type="GO" id="GO:0019354">
    <property type="term" value="P:siroheme biosynthetic process"/>
    <property type="evidence" value="ECO:0007669"/>
    <property type="project" value="TreeGrafter"/>
</dbReference>
<dbReference type="GO" id="GO:0032259">
    <property type="term" value="P:methylation"/>
    <property type="evidence" value="ECO:0007669"/>
    <property type="project" value="UniProtKB-KW"/>
</dbReference>
<comment type="caution">
    <text evidence="7">The sequence shown here is derived from an EMBL/GenBank/DDBJ whole genome shotgun (WGS) entry which is preliminary data.</text>
</comment>
<keyword evidence="5" id="KW-0627">Porphyrin biosynthesis</keyword>
<reference evidence="7 8" key="1">
    <citation type="submission" date="2018-08" db="EMBL/GenBank/DDBJ databases">
        <title>The metabolism and importance of syntrophic acetate oxidation coupled to methane or sulfide production in haloalkaline environments.</title>
        <authorList>
            <person name="Timmers P.H.A."/>
            <person name="Vavourakis C.D."/>
            <person name="Sorokin D.Y."/>
            <person name="Sinninghe Damste J.S."/>
            <person name="Muyzer G."/>
            <person name="Stams A.J.M."/>
            <person name="Plugge C.M."/>
        </authorList>
    </citation>
    <scope>NUCLEOTIDE SEQUENCE [LARGE SCALE GENOMIC DNA]</scope>
    <source>
        <strain evidence="7">MSAO_Bac1</strain>
    </source>
</reference>
<dbReference type="InterPro" id="IPR035996">
    <property type="entry name" value="4pyrrol_Methylase_sf"/>
</dbReference>
<feature type="non-terminal residue" evidence="7">
    <location>
        <position position="114"/>
    </location>
</feature>
<dbReference type="AlphaFoldDB" id="A0A424YEB0"/>
<dbReference type="SUPFAM" id="SSF53790">
    <property type="entry name" value="Tetrapyrrole methylase"/>
    <property type="match status" value="1"/>
</dbReference>
<proteinExistence type="predicted"/>
<dbReference type="EC" id="2.1.1.107" evidence="1"/>
<evidence type="ECO:0000313" key="8">
    <source>
        <dbReference type="Proteomes" id="UP000285138"/>
    </source>
</evidence>
<organism evidence="7 8">
    <name type="scientific">Candidatus Syntrophonatronum acetioxidans</name>
    <dbReference type="NCBI Taxonomy" id="1795816"/>
    <lineage>
        <taxon>Bacteria</taxon>
        <taxon>Bacillati</taxon>
        <taxon>Bacillota</taxon>
        <taxon>Clostridia</taxon>
        <taxon>Eubacteriales</taxon>
        <taxon>Syntrophomonadaceae</taxon>
        <taxon>Candidatus Syntrophonatronum</taxon>
    </lineage>
</organism>
<gene>
    <name evidence="7" type="ORF">D5R97_05505</name>
</gene>
<keyword evidence="3" id="KW-0808">Transferase</keyword>
<dbReference type="GO" id="GO:0004851">
    <property type="term" value="F:uroporphyrin-III C-methyltransferase activity"/>
    <property type="evidence" value="ECO:0007669"/>
    <property type="project" value="UniProtKB-EC"/>
</dbReference>